<dbReference type="RefSeq" id="WP_167927317.1">
    <property type="nucleotide sequence ID" value="NZ_JAATVY010000018.1"/>
</dbReference>
<accession>A0ABX0Y235</accession>
<sequence length="84" mass="9252">MEDSDIARIKATHRPRLWWLGRAAGLGCRCGSRSYPCGALTMALEEERRAVQPILERQVTELIRRQHGGRDPRGAGGLASAVDP</sequence>
<comment type="caution">
    <text evidence="2">The sequence shown here is derived from an EMBL/GenBank/DDBJ whole genome shotgun (WGS) entry which is preliminary data.</text>
</comment>
<evidence type="ECO:0000313" key="3">
    <source>
        <dbReference type="Proteomes" id="UP000722989"/>
    </source>
</evidence>
<organism evidence="2 3">
    <name type="scientific">Planosporangium thailandense</name>
    <dbReference type="NCBI Taxonomy" id="765197"/>
    <lineage>
        <taxon>Bacteria</taxon>
        <taxon>Bacillati</taxon>
        <taxon>Actinomycetota</taxon>
        <taxon>Actinomycetes</taxon>
        <taxon>Micromonosporales</taxon>
        <taxon>Micromonosporaceae</taxon>
        <taxon>Planosporangium</taxon>
    </lineage>
</organism>
<dbReference type="Proteomes" id="UP000722989">
    <property type="component" value="Unassembled WGS sequence"/>
</dbReference>
<gene>
    <name evidence="2" type="ORF">HC031_22210</name>
</gene>
<dbReference type="EMBL" id="JAATVY010000018">
    <property type="protein sequence ID" value="NJC72411.1"/>
    <property type="molecule type" value="Genomic_DNA"/>
</dbReference>
<proteinExistence type="predicted"/>
<feature type="compositionally biased region" description="Basic and acidic residues" evidence="1">
    <location>
        <begin position="64"/>
        <end position="73"/>
    </location>
</feature>
<feature type="region of interest" description="Disordered" evidence="1">
    <location>
        <begin position="64"/>
        <end position="84"/>
    </location>
</feature>
<protein>
    <submittedName>
        <fullName evidence="2">Uncharacterized protein</fullName>
    </submittedName>
</protein>
<evidence type="ECO:0000256" key="1">
    <source>
        <dbReference type="SAM" id="MobiDB-lite"/>
    </source>
</evidence>
<name>A0ABX0Y235_9ACTN</name>
<keyword evidence="3" id="KW-1185">Reference proteome</keyword>
<evidence type="ECO:0000313" key="2">
    <source>
        <dbReference type="EMBL" id="NJC72411.1"/>
    </source>
</evidence>
<reference evidence="2 3" key="1">
    <citation type="submission" date="2020-03" db="EMBL/GenBank/DDBJ databases">
        <title>WGS of the type strain of Planosporangium spp.</title>
        <authorList>
            <person name="Thawai C."/>
        </authorList>
    </citation>
    <scope>NUCLEOTIDE SEQUENCE [LARGE SCALE GENOMIC DNA]</scope>
    <source>
        <strain evidence="2 3">TBRC 5610</strain>
    </source>
</reference>